<evidence type="ECO:0000256" key="2">
    <source>
        <dbReference type="ARBA" id="ARBA00004950"/>
    </source>
</evidence>
<evidence type="ECO:0000256" key="7">
    <source>
        <dbReference type="ARBA" id="ARBA00022827"/>
    </source>
</evidence>
<keyword evidence="5 11" id="KW-0285">Flavoprotein</keyword>
<keyword evidence="6 11" id="KW-0662">Pyridine nucleotide biosynthesis</keyword>
<accession>A0ABW1Z6P0</accession>
<dbReference type="InterPro" id="IPR003953">
    <property type="entry name" value="FAD-dep_OxRdtase_2_FAD-bd"/>
</dbReference>
<dbReference type="PANTHER" id="PTHR42716">
    <property type="entry name" value="L-ASPARTATE OXIDASE"/>
    <property type="match status" value="1"/>
</dbReference>
<evidence type="ECO:0000256" key="5">
    <source>
        <dbReference type="ARBA" id="ARBA00022630"/>
    </source>
</evidence>
<evidence type="ECO:0000256" key="11">
    <source>
        <dbReference type="RuleBase" id="RU362049"/>
    </source>
</evidence>
<dbReference type="Gene3D" id="1.20.58.100">
    <property type="entry name" value="Fumarate reductase/succinate dehydrogenase flavoprotein-like, C-terminal domain"/>
    <property type="match status" value="1"/>
</dbReference>
<dbReference type="GO" id="GO:0008734">
    <property type="term" value="F:L-aspartate oxidase activity"/>
    <property type="evidence" value="ECO:0007669"/>
    <property type="project" value="UniProtKB-EC"/>
</dbReference>
<keyword evidence="7 11" id="KW-0274">FAD</keyword>
<keyword evidence="8 11" id="KW-0560">Oxidoreductase</keyword>
<evidence type="ECO:0000259" key="12">
    <source>
        <dbReference type="Pfam" id="PF00890"/>
    </source>
</evidence>
<dbReference type="EMBL" id="JBHSWI010000001">
    <property type="protein sequence ID" value="MFC6644814.1"/>
    <property type="molecule type" value="Genomic_DNA"/>
</dbReference>
<evidence type="ECO:0000256" key="9">
    <source>
        <dbReference type="ARBA" id="ARBA00048305"/>
    </source>
</evidence>
<gene>
    <name evidence="14" type="primary">nadB</name>
    <name evidence="14" type="ORF">ACFQBQ_04250</name>
</gene>
<evidence type="ECO:0000313" key="15">
    <source>
        <dbReference type="Proteomes" id="UP001596391"/>
    </source>
</evidence>
<evidence type="ECO:0000256" key="3">
    <source>
        <dbReference type="ARBA" id="ARBA00008562"/>
    </source>
</evidence>
<reference evidence="15" key="1">
    <citation type="journal article" date="2019" name="Int. J. Syst. Evol. Microbiol.">
        <title>The Global Catalogue of Microorganisms (GCM) 10K type strain sequencing project: providing services to taxonomists for standard genome sequencing and annotation.</title>
        <authorList>
            <consortium name="The Broad Institute Genomics Platform"/>
            <consortium name="The Broad Institute Genome Sequencing Center for Infectious Disease"/>
            <person name="Wu L."/>
            <person name="Ma J."/>
        </authorList>
    </citation>
    <scope>NUCLEOTIDE SEQUENCE [LARGE SCALE GENOMIC DNA]</scope>
    <source>
        <strain evidence="15">CGMCC 1.16026</strain>
    </source>
</reference>
<dbReference type="InterPro" id="IPR027477">
    <property type="entry name" value="Succ_DH/fumarate_Rdtase_cat_sf"/>
</dbReference>
<keyword evidence="15" id="KW-1185">Reference proteome</keyword>
<dbReference type="SUPFAM" id="SSF51905">
    <property type="entry name" value="FAD/NAD(P)-binding domain"/>
    <property type="match status" value="1"/>
</dbReference>
<evidence type="ECO:0000256" key="1">
    <source>
        <dbReference type="ARBA" id="ARBA00001974"/>
    </source>
</evidence>
<evidence type="ECO:0000259" key="13">
    <source>
        <dbReference type="Pfam" id="PF02910"/>
    </source>
</evidence>
<evidence type="ECO:0000256" key="10">
    <source>
        <dbReference type="NCBIfam" id="TIGR00551"/>
    </source>
</evidence>
<evidence type="ECO:0000313" key="14">
    <source>
        <dbReference type="EMBL" id="MFC6644814.1"/>
    </source>
</evidence>
<name>A0ABW1Z6P0_9BACT</name>
<comment type="cofactor">
    <cofactor evidence="1 11">
        <name>FAD</name>
        <dbReference type="ChEBI" id="CHEBI:57692"/>
    </cofactor>
</comment>
<dbReference type="Proteomes" id="UP001596391">
    <property type="component" value="Unassembled WGS sequence"/>
</dbReference>
<dbReference type="InterPro" id="IPR005288">
    <property type="entry name" value="NadB"/>
</dbReference>
<comment type="function">
    <text evidence="11">Catalyzes the oxidation of L-aspartate to iminoaspartate.</text>
</comment>
<feature type="domain" description="Fumarate reductase/succinate dehydrogenase flavoprotein-like C-terminal" evidence="13">
    <location>
        <begin position="438"/>
        <end position="521"/>
    </location>
</feature>
<dbReference type="InterPro" id="IPR015939">
    <property type="entry name" value="Fum_Rdtase/Succ_DH_flav-like_C"/>
</dbReference>
<evidence type="ECO:0000256" key="8">
    <source>
        <dbReference type="ARBA" id="ARBA00023002"/>
    </source>
</evidence>
<comment type="pathway">
    <text evidence="2 11">Cofactor biosynthesis; NAD(+) biosynthesis; iminoaspartate from L-aspartate (oxidase route): step 1/1.</text>
</comment>
<comment type="caution">
    <text evidence="14">The sequence shown here is derived from an EMBL/GenBank/DDBJ whole genome shotgun (WGS) entry which is preliminary data.</text>
</comment>
<dbReference type="InterPro" id="IPR036188">
    <property type="entry name" value="FAD/NAD-bd_sf"/>
</dbReference>
<protein>
    <recommendedName>
        <fullName evidence="4 10">L-aspartate oxidase</fullName>
        <ecNumber evidence="4 10">1.4.3.16</ecNumber>
    </recommendedName>
</protein>
<proteinExistence type="inferred from homology"/>
<dbReference type="Gene3D" id="3.50.50.60">
    <property type="entry name" value="FAD/NAD(P)-binding domain"/>
    <property type="match status" value="1"/>
</dbReference>
<comment type="catalytic activity">
    <reaction evidence="9">
        <text>L-aspartate + O2 = iminosuccinate + H2O2</text>
        <dbReference type="Rhea" id="RHEA:25876"/>
        <dbReference type="ChEBI" id="CHEBI:15379"/>
        <dbReference type="ChEBI" id="CHEBI:16240"/>
        <dbReference type="ChEBI" id="CHEBI:29991"/>
        <dbReference type="ChEBI" id="CHEBI:77875"/>
        <dbReference type="EC" id="1.4.3.16"/>
    </reaction>
    <physiologicalReaction direction="left-to-right" evidence="9">
        <dbReference type="Rhea" id="RHEA:25877"/>
    </physiologicalReaction>
</comment>
<dbReference type="PANTHER" id="PTHR42716:SF2">
    <property type="entry name" value="L-ASPARTATE OXIDASE, CHLOROPLASTIC"/>
    <property type="match status" value="1"/>
</dbReference>
<dbReference type="SUPFAM" id="SSF46977">
    <property type="entry name" value="Succinate dehydrogenase/fumarate reductase flavoprotein C-terminal domain"/>
    <property type="match status" value="1"/>
</dbReference>
<dbReference type="PRINTS" id="PR00368">
    <property type="entry name" value="FADPNR"/>
</dbReference>
<evidence type="ECO:0000256" key="4">
    <source>
        <dbReference type="ARBA" id="ARBA00012173"/>
    </source>
</evidence>
<dbReference type="SUPFAM" id="SSF56425">
    <property type="entry name" value="Succinate dehydrogenase/fumarate reductase flavoprotein, catalytic domain"/>
    <property type="match status" value="1"/>
</dbReference>
<evidence type="ECO:0000256" key="6">
    <source>
        <dbReference type="ARBA" id="ARBA00022642"/>
    </source>
</evidence>
<dbReference type="Gene3D" id="3.90.700.10">
    <property type="entry name" value="Succinate dehydrogenase/fumarate reductase flavoprotein, catalytic domain"/>
    <property type="match status" value="1"/>
</dbReference>
<dbReference type="InterPro" id="IPR037099">
    <property type="entry name" value="Fum_R/Succ_DH_flav-like_C_sf"/>
</dbReference>
<dbReference type="RefSeq" id="WP_263372634.1">
    <property type="nucleotide sequence ID" value="NZ_JAGSYD010000006.1"/>
</dbReference>
<feature type="domain" description="FAD-dependent oxidoreductase 2 FAD-binding" evidence="12">
    <location>
        <begin position="7"/>
        <end position="386"/>
    </location>
</feature>
<dbReference type="NCBIfam" id="TIGR00551">
    <property type="entry name" value="nadB"/>
    <property type="match status" value="1"/>
</dbReference>
<comment type="similarity">
    <text evidence="3 11">Belongs to the FAD-dependent oxidoreductase 2 family. NadB subfamily.</text>
</comment>
<comment type="subcellular location">
    <subcellularLocation>
        <location evidence="11">Cytoplasm</location>
    </subcellularLocation>
</comment>
<dbReference type="Pfam" id="PF02910">
    <property type="entry name" value="Succ_DH_flav_C"/>
    <property type="match status" value="1"/>
</dbReference>
<dbReference type="EC" id="1.4.3.16" evidence="4 10"/>
<organism evidence="14 15">
    <name type="scientific">Granulicella cerasi</name>
    <dbReference type="NCBI Taxonomy" id="741063"/>
    <lineage>
        <taxon>Bacteria</taxon>
        <taxon>Pseudomonadati</taxon>
        <taxon>Acidobacteriota</taxon>
        <taxon>Terriglobia</taxon>
        <taxon>Terriglobales</taxon>
        <taxon>Acidobacteriaceae</taxon>
        <taxon>Granulicella</taxon>
    </lineage>
</organism>
<sequence length="539" mass="58086">MSQRLHVAVVGSGIAGLIAALRLSKQHDVTLVTKNELAESNTRWAQGGIAAVMFEDDNVENHIIDTLNAGAGLCDPAAVRVLCEEGPERIQDLIRFGVQFDKRNGELAKGLEAAHSYPRVLHAGGDSTGLSIEMALVHAVCSNKAITVLEHTFVADILTRNDQCIGLHLIDRPQNGKQERSRMFTSDAVILASGGAGQLYLHTTNPSVATGDGTAAAFRAGAEVADVEFYQFHPTALAHADTFLISEAVRGEGAVLLDAHGRRFMQAVHPGAELAPRDIVARGIAMQMAAQNGAPVMLDATRLGGSSQPEVEEFLRTRFPSIDAAVRRRGMDWSREPIPVTPAAHYWMGGVRTDLYGRTSVPRLFAVGETACTGVHGANRLASNSLLESLVYAWRCAGLFLGEHIAPSASLDAPAEFDANEVRALAPPYAAERTIDRRGIQSLMWNAAGIERNAEDLTTALAELKSTRVEVRSIADRETANLHLLARLVTTAALARTESRGGHFRNDFPNPNPAWARSLVYADRSTPVRIPANPLFATR</sequence>
<dbReference type="Pfam" id="PF00890">
    <property type="entry name" value="FAD_binding_2"/>
    <property type="match status" value="1"/>
</dbReference>